<organism evidence="1 2">
    <name type="scientific">Coprinopsis cinerea (strain Okayama-7 / 130 / ATCC MYA-4618 / FGSC 9003)</name>
    <name type="common">Inky cap fungus</name>
    <name type="synonym">Hormographiella aspergillata</name>
    <dbReference type="NCBI Taxonomy" id="240176"/>
    <lineage>
        <taxon>Eukaryota</taxon>
        <taxon>Fungi</taxon>
        <taxon>Dikarya</taxon>
        <taxon>Basidiomycota</taxon>
        <taxon>Agaricomycotina</taxon>
        <taxon>Agaricomycetes</taxon>
        <taxon>Agaricomycetidae</taxon>
        <taxon>Agaricales</taxon>
        <taxon>Agaricineae</taxon>
        <taxon>Psathyrellaceae</taxon>
        <taxon>Coprinopsis</taxon>
    </lineage>
</organism>
<dbReference type="AlphaFoldDB" id="D6RPA4"/>
<dbReference type="EMBL" id="AACS02000008">
    <property type="protein sequence ID" value="EFI27147.1"/>
    <property type="molecule type" value="Genomic_DNA"/>
</dbReference>
<dbReference type="RefSeq" id="XP_002910641.1">
    <property type="nucleotide sequence ID" value="XM_002910595.1"/>
</dbReference>
<name>D6RPA4_COPC7</name>
<protein>
    <submittedName>
        <fullName evidence="1">Uncharacterized protein</fullName>
    </submittedName>
</protein>
<evidence type="ECO:0000313" key="1">
    <source>
        <dbReference type="EMBL" id="EFI27147.1"/>
    </source>
</evidence>
<reference evidence="1 2" key="1">
    <citation type="journal article" date="2010" name="Proc. Natl. Acad. Sci. U.S.A.">
        <title>Insights into evolution of multicellular fungi from the assembled chromosomes of the mushroom Coprinopsis cinerea (Coprinus cinereus).</title>
        <authorList>
            <person name="Stajich J.E."/>
            <person name="Wilke S.K."/>
            <person name="Ahren D."/>
            <person name="Au C.H."/>
            <person name="Birren B.W."/>
            <person name="Borodovsky M."/>
            <person name="Burns C."/>
            <person name="Canback B."/>
            <person name="Casselton L.A."/>
            <person name="Cheng C.K."/>
            <person name="Deng J."/>
            <person name="Dietrich F.S."/>
            <person name="Fargo D.C."/>
            <person name="Farman M.L."/>
            <person name="Gathman A.C."/>
            <person name="Goldberg J."/>
            <person name="Guigo R."/>
            <person name="Hoegger P.J."/>
            <person name="Hooker J.B."/>
            <person name="Huggins A."/>
            <person name="James T.Y."/>
            <person name="Kamada T."/>
            <person name="Kilaru S."/>
            <person name="Kodira C."/>
            <person name="Kues U."/>
            <person name="Kupfer D."/>
            <person name="Kwan H.S."/>
            <person name="Lomsadze A."/>
            <person name="Li W."/>
            <person name="Lilly W.W."/>
            <person name="Ma L.J."/>
            <person name="Mackey A.J."/>
            <person name="Manning G."/>
            <person name="Martin F."/>
            <person name="Muraguchi H."/>
            <person name="Natvig D.O."/>
            <person name="Palmerini H."/>
            <person name="Ramesh M.A."/>
            <person name="Rehmeyer C.J."/>
            <person name="Roe B.A."/>
            <person name="Shenoy N."/>
            <person name="Stanke M."/>
            <person name="Ter-Hovhannisyan V."/>
            <person name="Tunlid A."/>
            <person name="Velagapudi R."/>
            <person name="Vision T.J."/>
            <person name="Zeng Q."/>
            <person name="Zolan M.E."/>
            <person name="Pukkila P.J."/>
        </authorList>
    </citation>
    <scope>NUCLEOTIDE SEQUENCE [LARGE SCALE GENOMIC DNA]</scope>
    <source>
        <strain evidence="2">Okayama-7 / 130 / ATCC MYA-4618 / FGSC 9003</strain>
    </source>
</reference>
<dbReference type="InParanoid" id="D6RPA4"/>
<comment type="caution">
    <text evidence="1">The sequence shown here is derived from an EMBL/GenBank/DDBJ whole genome shotgun (WGS) entry which is preliminary data.</text>
</comment>
<gene>
    <name evidence="1" type="ORF">CC1G_14972</name>
</gene>
<proteinExistence type="predicted"/>
<dbReference type="GeneID" id="9380231"/>
<dbReference type="HOGENOM" id="CLU_2542496_0_0_1"/>
<keyword evidence="2" id="KW-1185">Reference proteome</keyword>
<sequence>MCVLTNFWRLANLKAAGDATRRWRRERIMMVTKRAIILPLKKVNLVPFESAREEEQEGRLVEVGPDDVLRCYQQAKETTEYKD</sequence>
<dbReference type="Proteomes" id="UP000001861">
    <property type="component" value="Unassembled WGS sequence"/>
</dbReference>
<dbReference type="VEuPathDB" id="FungiDB:CC1G_14972"/>
<evidence type="ECO:0000313" key="2">
    <source>
        <dbReference type="Proteomes" id="UP000001861"/>
    </source>
</evidence>
<dbReference type="KEGG" id="cci:CC1G_14972"/>
<accession>D6RPA4</accession>